<sequence length="53" mass="6079">MLEGLKSKFPFSSPRAGKLEIGMAKCKNKKKEKSIIQIDIVLKAYNLKKKRKD</sequence>
<reference evidence="1 2" key="1">
    <citation type="submission" date="2019-07" db="EMBL/GenBank/DDBJ databases">
        <title>WGS assembly of Gossypium mustelinum.</title>
        <authorList>
            <person name="Chen Z.J."/>
            <person name="Sreedasyam A."/>
            <person name="Ando A."/>
            <person name="Song Q."/>
            <person name="De L."/>
            <person name="Hulse-Kemp A."/>
            <person name="Ding M."/>
            <person name="Ye W."/>
            <person name="Kirkbride R."/>
            <person name="Jenkins J."/>
            <person name="Plott C."/>
            <person name="Lovell J."/>
            <person name="Lin Y.-M."/>
            <person name="Vaughn R."/>
            <person name="Liu B."/>
            <person name="Li W."/>
            <person name="Simpson S."/>
            <person name="Scheffler B."/>
            <person name="Saski C."/>
            <person name="Grover C."/>
            <person name="Hu G."/>
            <person name="Conover J."/>
            <person name="Carlson J."/>
            <person name="Shu S."/>
            <person name="Boston L."/>
            <person name="Williams M."/>
            <person name="Peterson D."/>
            <person name="Mcgee K."/>
            <person name="Jones D."/>
            <person name="Wendel J."/>
            <person name="Stelly D."/>
            <person name="Grimwood J."/>
            <person name="Schmutz J."/>
        </authorList>
    </citation>
    <scope>NUCLEOTIDE SEQUENCE [LARGE SCALE GENOMIC DNA]</scope>
    <source>
        <strain evidence="1">1408120.09</strain>
    </source>
</reference>
<accession>A0A5D2W7Y4</accession>
<dbReference type="Proteomes" id="UP000323597">
    <property type="component" value="Chromosome D01"/>
</dbReference>
<name>A0A5D2W7Y4_GOSMU</name>
<organism evidence="1 2">
    <name type="scientific">Gossypium mustelinum</name>
    <name type="common">Cotton</name>
    <name type="synonym">Gossypium caicoense</name>
    <dbReference type="NCBI Taxonomy" id="34275"/>
    <lineage>
        <taxon>Eukaryota</taxon>
        <taxon>Viridiplantae</taxon>
        <taxon>Streptophyta</taxon>
        <taxon>Embryophyta</taxon>
        <taxon>Tracheophyta</taxon>
        <taxon>Spermatophyta</taxon>
        <taxon>Magnoliopsida</taxon>
        <taxon>eudicotyledons</taxon>
        <taxon>Gunneridae</taxon>
        <taxon>Pentapetalae</taxon>
        <taxon>rosids</taxon>
        <taxon>malvids</taxon>
        <taxon>Malvales</taxon>
        <taxon>Malvaceae</taxon>
        <taxon>Malvoideae</taxon>
        <taxon>Gossypium</taxon>
    </lineage>
</organism>
<protein>
    <submittedName>
        <fullName evidence="1">Uncharacterized protein</fullName>
    </submittedName>
</protein>
<gene>
    <name evidence="1" type="ORF">E1A91_D01G164900v1</name>
</gene>
<evidence type="ECO:0000313" key="2">
    <source>
        <dbReference type="Proteomes" id="UP000323597"/>
    </source>
</evidence>
<proteinExistence type="predicted"/>
<dbReference type="EMBL" id="CM017649">
    <property type="protein sequence ID" value="TYI97755.1"/>
    <property type="molecule type" value="Genomic_DNA"/>
</dbReference>
<dbReference type="AlphaFoldDB" id="A0A5D2W7Y4"/>
<evidence type="ECO:0000313" key="1">
    <source>
        <dbReference type="EMBL" id="TYI97755.1"/>
    </source>
</evidence>
<keyword evidence="2" id="KW-1185">Reference proteome</keyword>